<name>A0A0D2KJE4_9CHLO</name>
<evidence type="ECO:0000313" key="2">
    <source>
        <dbReference type="EMBL" id="KIY95943.1"/>
    </source>
</evidence>
<organism evidence="2 3">
    <name type="scientific">Monoraphidium neglectum</name>
    <dbReference type="NCBI Taxonomy" id="145388"/>
    <lineage>
        <taxon>Eukaryota</taxon>
        <taxon>Viridiplantae</taxon>
        <taxon>Chlorophyta</taxon>
        <taxon>core chlorophytes</taxon>
        <taxon>Chlorophyceae</taxon>
        <taxon>CS clade</taxon>
        <taxon>Sphaeropleales</taxon>
        <taxon>Selenastraceae</taxon>
        <taxon>Monoraphidium</taxon>
    </lineage>
</organism>
<dbReference type="AlphaFoldDB" id="A0A0D2KJE4"/>
<protein>
    <submittedName>
        <fullName evidence="2">Uncharacterized protein</fullName>
    </submittedName>
</protein>
<feature type="compositionally biased region" description="Basic and acidic residues" evidence="1">
    <location>
        <begin position="1"/>
        <end position="11"/>
    </location>
</feature>
<proteinExistence type="predicted"/>
<evidence type="ECO:0000256" key="1">
    <source>
        <dbReference type="SAM" id="MobiDB-lite"/>
    </source>
</evidence>
<dbReference type="KEGG" id="mng:MNEG_12017"/>
<feature type="compositionally biased region" description="Low complexity" evidence="1">
    <location>
        <begin position="17"/>
        <end position="39"/>
    </location>
</feature>
<feature type="non-terminal residue" evidence="2">
    <location>
        <position position="57"/>
    </location>
</feature>
<gene>
    <name evidence="2" type="ORF">MNEG_12017</name>
</gene>
<feature type="region of interest" description="Disordered" evidence="1">
    <location>
        <begin position="1"/>
        <end position="57"/>
    </location>
</feature>
<evidence type="ECO:0000313" key="3">
    <source>
        <dbReference type="Proteomes" id="UP000054498"/>
    </source>
</evidence>
<dbReference type="GeneID" id="25729337"/>
<dbReference type="RefSeq" id="XP_013894963.1">
    <property type="nucleotide sequence ID" value="XM_014039509.1"/>
</dbReference>
<sequence>MPRAPAQDRLRPSSTQGRRASGEAPAPAAAGDAARGDALPPGPAVGSAQPLPAEVLM</sequence>
<dbReference type="Proteomes" id="UP000054498">
    <property type="component" value="Unassembled WGS sequence"/>
</dbReference>
<reference evidence="2 3" key="1">
    <citation type="journal article" date="2013" name="BMC Genomics">
        <title>Reconstruction of the lipid metabolism for the microalga Monoraphidium neglectum from its genome sequence reveals characteristics suitable for biofuel production.</title>
        <authorList>
            <person name="Bogen C."/>
            <person name="Al-Dilaimi A."/>
            <person name="Albersmeier A."/>
            <person name="Wichmann J."/>
            <person name="Grundmann M."/>
            <person name="Rupp O."/>
            <person name="Lauersen K.J."/>
            <person name="Blifernez-Klassen O."/>
            <person name="Kalinowski J."/>
            <person name="Goesmann A."/>
            <person name="Mussgnug J.H."/>
            <person name="Kruse O."/>
        </authorList>
    </citation>
    <scope>NUCLEOTIDE SEQUENCE [LARGE SCALE GENOMIC DNA]</scope>
    <source>
        <strain evidence="2 3">SAG 48.87</strain>
    </source>
</reference>
<dbReference type="EMBL" id="KK103235">
    <property type="protein sequence ID" value="KIY95943.1"/>
    <property type="molecule type" value="Genomic_DNA"/>
</dbReference>
<accession>A0A0D2KJE4</accession>
<keyword evidence="3" id="KW-1185">Reference proteome</keyword>